<accession>A0A844YFA8</accession>
<feature type="transmembrane region" description="Helical" evidence="1">
    <location>
        <begin position="108"/>
        <end position="127"/>
    </location>
</feature>
<comment type="caution">
    <text evidence="2">The sequence shown here is derived from an EMBL/GenBank/DDBJ whole genome shotgun (WGS) entry which is preliminary data.</text>
</comment>
<sequence>MNRCINTSLSIYRGNIPPKAWRHYDLTAFLLLVPIQVPASAQGHSATMQFSDLVRAGFWTMLAVVLVIALLPNAEAPTIFASDKLNHILAFAALSSAAALAWPKVNLVIPICLLAVYGGLIEIVQWRMALGRQGDWMDFAADLAAILVGTLIGRALGSIIRRMSPEPDLGH</sequence>
<gene>
    <name evidence="2" type="ORF">GRI48_12600</name>
</gene>
<evidence type="ECO:0000256" key="1">
    <source>
        <dbReference type="SAM" id="Phobius"/>
    </source>
</evidence>
<evidence type="ECO:0000313" key="2">
    <source>
        <dbReference type="EMBL" id="MXO63846.1"/>
    </source>
</evidence>
<keyword evidence="1" id="KW-0472">Membrane</keyword>
<dbReference type="EMBL" id="WTYN01000003">
    <property type="protein sequence ID" value="MXO63846.1"/>
    <property type="molecule type" value="Genomic_DNA"/>
</dbReference>
<keyword evidence="3" id="KW-1185">Reference proteome</keyword>
<organism evidence="2 3">
    <name type="scientific">Qipengyuania oceanensis</name>
    <dbReference type="NCBI Taxonomy" id="1463597"/>
    <lineage>
        <taxon>Bacteria</taxon>
        <taxon>Pseudomonadati</taxon>
        <taxon>Pseudomonadota</taxon>
        <taxon>Alphaproteobacteria</taxon>
        <taxon>Sphingomonadales</taxon>
        <taxon>Erythrobacteraceae</taxon>
        <taxon>Qipengyuania</taxon>
    </lineage>
</organism>
<feature type="transmembrane region" description="Helical" evidence="1">
    <location>
        <begin position="53"/>
        <end position="73"/>
    </location>
</feature>
<name>A0A844YFA8_9SPHN</name>
<dbReference type="OrthoDB" id="7429094at2"/>
<proteinExistence type="predicted"/>
<dbReference type="AlphaFoldDB" id="A0A844YFA8"/>
<protein>
    <recommendedName>
        <fullName evidence="4">VanZ family protein</fullName>
    </recommendedName>
</protein>
<keyword evidence="1" id="KW-0812">Transmembrane</keyword>
<evidence type="ECO:0000313" key="3">
    <source>
        <dbReference type="Proteomes" id="UP000445582"/>
    </source>
</evidence>
<evidence type="ECO:0008006" key="4">
    <source>
        <dbReference type="Google" id="ProtNLM"/>
    </source>
</evidence>
<reference evidence="2 3" key="1">
    <citation type="submission" date="2019-12" db="EMBL/GenBank/DDBJ databases">
        <title>Genomic-based taxomic classification of the family Erythrobacteraceae.</title>
        <authorList>
            <person name="Xu L."/>
        </authorList>
    </citation>
    <scope>NUCLEOTIDE SEQUENCE [LARGE SCALE GENOMIC DNA]</scope>
    <source>
        <strain evidence="2 3">MCCC 1A09965</strain>
    </source>
</reference>
<keyword evidence="1" id="KW-1133">Transmembrane helix</keyword>
<dbReference type="RefSeq" id="WP_160676833.1">
    <property type="nucleotide sequence ID" value="NZ_WTYN01000003.1"/>
</dbReference>
<dbReference type="Proteomes" id="UP000445582">
    <property type="component" value="Unassembled WGS sequence"/>
</dbReference>